<comment type="caution">
    <text evidence="1">The sequence shown here is derived from an EMBL/GenBank/DDBJ whole genome shotgun (WGS) entry which is preliminary data.</text>
</comment>
<dbReference type="Proteomes" id="UP000614601">
    <property type="component" value="Unassembled WGS sequence"/>
</dbReference>
<name>A0A811KEQ9_9BILA</name>
<protein>
    <submittedName>
        <fullName evidence="1">Uncharacterized protein</fullName>
    </submittedName>
</protein>
<dbReference type="Proteomes" id="UP000783686">
    <property type="component" value="Unassembled WGS sequence"/>
</dbReference>
<dbReference type="EMBL" id="CAJFCW020000003">
    <property type="protein sequence ID" value="CAG9102358.1"/>
    <property type="molecule type" value="Genomic_DNA"/>
</dbReference>
<proteinExistence type="predicted"/>
<reference evidence="1" key="1">
    <citation type="submission" date="2020-09" db="EMBL/GenBank/DDBJ databases">
        <authorList>
            <person name="Kikuchi T."/>
        </authorList>
    </citation>
    <scope>NUCLEOTIDE SEQUENCE</scope>
    <source>
        <strain evidence="1">SH1</strain>
    </source>
</reference>
<evidence type="ECO:0000313" key="1">
    <source>
        <dbReference type="EMBL" id="CAD5214235.1"/>
    </source>
</evidence>
<evidence type="ECO:0000313" key="2">
    <source>
        <dbReference type="Proteomes" id="UP000614601"/>
    </source>
</evidence>
<keyword evidence="2" id="KW-1185">Reference proteome</keyword>
<dbReference type="AlphaFoldDB" id="A0A811KEQ9"/>
<accession>A0A811KEQ9</accession>
<gene>
    <name evidence="1" type="ORF">BOKJ2_LOCUS5491</name>
</gene>
<organism evidence="1 2">
    <name type="scientific">Bursaphelenchus okinawaensis</name>
    <dbReference type="NCBI Taxonomy" id="465554"/>
    <lineage>
        <taxon>Eukaryota</taxon>
        <taxon>Metazoa</taxon>
        <taxon>Ecdysozoa</taxon>
        <taxon>Nematoda</taxon>
        <taxon>Chromadorea</taxon>
        <taxon>Rhabditida</taxon>
        <taxon>Tylenchina</taxon>
        <taxon>Tylenchomorpha</taxon>
        <taxon>Aphelenchoidea</taxon>
        <taxon>Aphelenchoididae</taxon>
        <taxon>Bursaphelenchus</taxon>
    </lineage>
</organism>
<sequence length="213" mass="24140">MGKYMSVDPENVVLIHKLSCNAQSRRNEDGYFRAGSDLPLIKFSDIPPDEISSDIKDLQKECWQNDDLYCVNNMDTNKIIAVPRANPILSTKNATIYGFCCDYTNVEECGGGRNDRCVYFVYDQNTGVDYYLDDQMKWTTDEFKDPSYLIPAPVDDDRFFSHVRPNHTTPTTPAPKVPTQAPPSGPCCGLREFLMYFSFGKGGPFQNATFIKH</sequence>
<dbReference type="EMBL" id="CAJFDH010000003">
    <property type="protein sequence ID" value="CAD5214235.1"/>
    <property type="molecule type" value="Genomic_DNA"/>
</dbReference>